<proteinExistence type="predicted"/>
<name>A0ABQ1XXD8_9PROT</name>
<organism evidence="1 2">
    <name type="scientific">Glycocaulis albus</name>
    <dbReference type="NCBI Taxonomy" id="1382801"/>
    <lineage>
        <taxon>Bacteria</taxon>
        <taxon>Pseudomonadati</taxon>
        <taxon>Pseudomonadota</taxon>
        <taxon>Alphaproteobacteria</taxon>
        <taxon>Maricaulales</taxon>
        <taxon>Maricaulaceae</taxon>
        <taxon>Glycocaulis</taxon>
    </lineage>
</organism>
<protein>
    <submittedName>
        <fullName evidence="1">Uncharacterized protein</fullName>
    </submittedName>
</protein>
<accession>A0ABQ1XXD8</accession>
<dbReference type="RefSeq" id="WP_188452776.1">
    <property type="nucleotide sequence ID" value="NZ_BMFS01000012.1"/>
</dbReference>
<comment type="caution">
    <text evidence="1">The sequence shown here is derived from an EMBL/GenBank/DDBJ whole genome shotgun (WGS) entry which is preliminary data.</text>
</comment>
<evidence type="ECO:0000313" key="2">
    <source>
        <dbReference type="Proteomes" id="UP000648722"/>
    </source>
</evidence>
<sequence length="148" mass="16530">MVETCEKRAPPPRRDWLAIREAHRAGMSLEGLALREGITLQYLKDGLGWVERVSPASKTASLKVRLEAHLEAAEAALARGETADAEKRARAVSALLKAAMSVDDWARLAEIARKTETSEAQAHAHTREALLEELRRRLSRLDARTRRD</sequence>
<reference evidence="2" key="1">
    <citation type="journal article" date="2019" name="Int. J. Syst. Evol. Microbiol.">
        <title>The Global Catalogue of Microorganisms (GCM) 10K type strain sequencing project: providing services to taxonomists for standard genome sequencing and annotation.</title>
        <authorList>
            <consortium name="The Broad Institute Genomics Platform"/>
            <consortium name="The Broad Institute Genome Sequencing Center for Infectious Disease"/>
            <person name="Wu L."/>
            <person name="Ma J."/>
        </authorList>
    </citation>
    <scope>NUCLEOTIDE SEQUENCE [LARGE SCALE GENOMIC DNA]</scope>
    <source>
        <strain evidence="2">CGMCC 1.12766</strain>
    </source>
</reference>
<dbReference type="Proteomes" id="UP000648722">
    <property type="component" value="Unassembled WGS sequence"/>
</dbReference>
<evidence type="ECO:0000313" key="1">
    <source>
        <dbReference type="EMBL" id="GGH06189.1"/>
    </source>
</evidence>
<gene>
    <name evidence="1" type="ORF">GCM10007420_23350</name>
</gene>
<dbReference type="EMBL" id="BMFS01000012">
    <property type="protein sequence ID" value="GGH06189.1"/>
    <property type="molecule type" value="Genomic_DNA"/>
</dbReference>
<keyword evidence="2" id="KW-1185">Reference proteome</keyword>